<reference evidence="4 5" key="1">
    <citation type="journal article" date="2015" name="Nature">
        <title>rRNA introns, odd ribosomes, and small enigmatic genomes across a large radiation of phyla.</title>
        <authorList>
            <person name="Brown C.T."/>
            <person name="Hug L.A."/>
            <person name="Thomas B.C."/>
            <person name="Sharon I."/>
            <person name="Castelle C.J."/>
            <person name="Singh A."/>
            <person name="Wilkins M.J."/>
            <person name="Williams K.H."/>
            <person name="Banfield J.F."/>
        </authorList>
    </citation>
    <scope>NUCLEOTIDE SEQUENCE [LARGE SCALE GENOMIC DNA]</scope>
</reference>
<evidence type="ECO:0000256" key="1">
    <source>
        <dbReference type="ARBA" id="ARBA00022679"/>
    </source>
</evidence>
<dbReference type="Gene3D" id="3.90.550.10">
    <property type="entry name" value="Spore Coat Polysaccharide Biosynthesis Protein SpsA, Chain A"/>
    <property type="match status" value="1"/>
</dbReference>
<evidence type="ECO:0000313" key="4">
    <source>
        <dbReference type="EMBL" id="KKS47902.1"/>
    </source>
</evidence>
<dbReference type="InterPro" id="IPR050065">
    <property type="entry name" value="GlmU-like"/>
</dbReference>
<dbReference type="GO" id="GO:0016779">
    <property type="term" value="F:nucleotidyltransferase activity"/>
    <property type="evidence" value="ECO:0007669"/>
    <property type="project" value="UniProtKB-KW"/>
</dbReference>
<evidence type="ECO:0000256" key="2">
    <source>
        <dbReference type="ARBA" id="ARBA00022695"/>
    </source>
</evidence>
<gene>
    <name evidence="4" type="ORF">UV12_C0004G0010</name>
</gene>
<comment type="caution">
    <text evidence="4">The sequence shown here is derived from an EMBL/GenBank/DDBJ whole genome shotgun (WGS) entry which is preliminary data.</text>
</comment>
<organism evidence="4 5">
    <name type="scientific">Candidatus Nomurabacteria bacterium GW2011_GWC2_42_20</name>
    <dbReference type="NCBI Taxonomy" id="1618756"/>
    <lineage>
        <taxon>Bacteria</taxon>
        <taxon>Candidatus Nomuraibacteriota</taxon>
    </lineage>
</organism>
<evidence type="ECO:0000259" key="3">
    <source>
        <dbReference type="Pfam" id="PF00483"/>
    </source>
</evidence>
<dbReference type="PANTHER" id="PTHR43584:SF8">
    <property type="entry name" value="N-ACETYLMURAMATE ALPHA-1-PHOSPHATE URIDYLYLTRANSFERASE"/>
    <property type="match status" value="1"/>
</dbReference>
<sequence>MKAVIFAAGEGKRLHPLTLERPKPLVEVLGKPLIHHIWEVLPSVVDEVVVVVGYRREMIRDFLGDEFLGKRVTYVEQNEPLGTAHALKLCKTHLENEEKFLLMYADDLHGKEGIARCVEHDMALLVHFVDDPRRFGVVVTNDDGTIKNIEEKPEHPKSNLAVTGVYTLTPKIFEYDALHTKNGEFYLTDMIEEYIKHNPMQVIESDFWVSIAYPHDIDNAEKILGGVQDVNLLIQPRAEN</sequence>
<dbReference type="AlphaFoldDB" id="A0A0G0ZGQ9"/>
<dbReference type="PATRIC" id="fig|1618756.3.peg.327"/>
<keyword evidence="1 4" id="KW-0808">Transferase</keyword>
<accession>A0A0G0ZGQ9</accession>
<dbReference type="InterPro" id="IPR005835">
    <property type="entry name" value="NTP_transferase_dom"/>
</dbReference>
<dbReference type="Pfam" id="PF00483">
    <property type="entry name" value="NTP_transferase"/>
    <property type="match status" value="1"/>
</dbReference>
<dbReference type="CDD" id="cd04181">
    <property type="entry name" value="NTP_transferase"/>
    <property type="match status" value="1"/>
</dbReference>
<keyword evidence="2" id="KW-0548">Nucleotidyltransferase</keyword>
<dbReference type="PANTHER" id="PTHR43584">
    <property type="entry name" value="NUCLEOTIDYL TRANSFERASE"/>
    <property type="match status" value="1"/>
</dbReference>
<dbReference type="Proteomes" id="UP000034704">
    <property type="component" value="Unassembled WGS sequence"/>
</dbReference>
<proteinExistence type="predicted"/>
<dbReference type="SUPFAM" id="SSF53448">
    <property type="entry name" value="Nucleotide-diphospho-sugar transferases"/>
    <property type="match status" value="1"/>
</dbReference>
<name>A0A0G0ZGQ9_9BACT</name>
<evidence type="ECO:0000313" key="5">
    <source>
        <dbReference type="Proteomes" id="UP000034704"/>
    </source>
</evidence>
<feature type="domain" description="Nucleotidyl transferase" evidence="3">
    <location>
        <begin position="2"/>
        <end position="209"/>
    </location>
</feature>
<dbReference type="EMBL" id="LCDG01000004">
    <property type="protein sequence ID" value="KKS47902.1"/>
    <property type="molecule type" value="Genomic_DNA"/>
</dbReference>
<dbReference type="STRING" id="1618756.UV12_C0004G0010"/>
<protein>
    <submittedName>
        <fullName evidence="4">Nucleotidyl transferase</fullName>
    </submittedName>
</protein>
<dbReference type="InterPro" id="IPR029044">
    <property type="entry name" value="Nucleotide-diphossugar_trans"/>
</dbReference>